<protein>
    <submittedName>
        <fullName evidence="1">Uncharacterized protein</fullName>
    </submittedName>
</protein>
<gene>
    <name evidence="1" type="ORF">ABII15_14865</name>
</gene>
<dbReference type="KEGG" id="stac:ABII15_14865"/>
<name>A0AAU8IRK1_9ACTN</name>
<sequence>MSGGRVSYDVEGVRDGHWSFQVVHSPEGEIVTFDDGERTVSFARHEVPVESEAQEPPA</sequence>
<evidence type="ECO:0000313" key="1">
    <source>
        <dbReference type="EMBL" id="XCJ71176.1"/>
    </source>
</evidence>
<dbReference type="RefSeq" id="WP_353942803.1">
    <property type="nucleotide sequence ID" value="NZ_CP159534.1"/>
</dbReference>
<dbReference type="EMBL" id="CP159534">
    <property type="protein sequence ID" value="XCJ71176.1"/>
    <property type="molecule type" value="Genomic_DNA"/>
</dbReference>
<proteinExistence type="predicted"/>
<dbReference type="AlphaFoldDB" id="A0AAU8IRK1"/>
<reference evidence="1" key="1">
    <citation type="submission" date="2024-06" db="EMBL/GenBank/DDBJ databases">
        <title>Streptomyces sp. strain HUAS MG91 genome sequences.</title>
        <authorList>
            <person name="Mo P."/>
        </authorList>
    </citation>
    <scope>NUCLEOTIDE SEQUENCE</scope>
    <source>
        <strain evidence="1">HUAS MG91</strain>
    </source>
</reference>
<accession>A0AAU8IRK1</accession>
<organism evidence="1">
    <name type="scientific">Streptomyces tabacisoli</name>
    <dbReference type="NCBI Taxonomy" id="3156398"/>
    <lineage>
        <taxon>Bacteria</taxon>
        <taxon>Bacillati</taxon>
        <taxon>Actinomycetota</taxon>
        <taxon>Actinomycetes</taxon>
        <taxon>Kitasatosporales</taxon>
        <taxon>Streptomycetaceae</taxon>
        <taxon>Streptomyces</taxon>
    </lineage>
</organism>